<evidence type="ECO:0000256" key="1">
    <source>
        <dbReference type="SAM" id="MobiDB-lite"/>
    </source>
</evidence>
<reference evidence="2 3" key="1">
    <citation type="journal article" date="2011" name="PLoS Genet.">
        <title>Comparative genomic analysis of human fungal pathogens causing paracoccidioidomycosis.</title>
        <authorList>
            <person name="Desjardins C.A."/>
            <person name="Champion M.D."/>
            <person name="Holder J.W."/>
            <person name="Muszewska A."/>
            <person name="Goldberg J."/>
            <person name="Bailao A.M."/>
            <person name="Brigido M.M."/>
            <person name="Ferreira M.E."/>
            <person name="Garcia A.M."/>
            <person name="Grynberg M."/>
            <person name="Gujja S."/>
            <person name="Heiman D.I."/>
            <person name="Henn M.R."/>
            <person name="Kodira C.D."/>
            <person name="Leon-Narvaez H."/>
            <person name="Longo L.V."/>
            <person name="Ma L.J."/>
            <person name="Malavazi I."/>
            <person name="Matsuo A.L."/>
            <person name="Morais F.V."/>
            <person name="Pereira M."/>
            <person name="Rodriguez-Brito S."/>
            <person name="Sakthikumar S."/>
            <person name="Salem-Izacc S.M."/>
            <person name="Sykes S.M."/>
            <person name="Teixeira M.M."/>
            <person name="Vallejo M.C."/>
            <person name="Walter M.E."/>
            <person name="Yandava C."/>
            <person name="Young S."/>
            <person name="Zeng Q."/>
            <person name="Zucker J."/>
            <person name="Felipe M.S."/>
            <person name="Goldman G.H."/>
            <person name="Haas B.J."/>
            <person name="McEwen J.G."/>
            <person name="Nino-Vega G."/>
            <person name="Puccia R."/>
            <person name="San-Blas G."/>
            <person name="Soares C.M."/>
            <person name="Birren B.W."/>
            <person name="Cuomo C.A."/>
        </authorList>
    </citation>
    <scope>NUCLEOTIDE SEQUENCE [LARGE SCALE GENOMIC DNA]</scope>
    <source>
        <strain evidence="3">ATCC MYA-826 / Pb01</strain>
    </source>
</reference>
<dbReference type="HOGENOM" id="CLU_2004599_0_0_1"/>
<evidence type="ECO:0000313" key="2">
    <source>
        <dbReference type="EMBL" id="KGQ01553.1"/>
    </source>
</evidence>
<name>A0A0A2V230_PARBA</name>
<dbReference type="RefSeq" id="XP_015703067.1">
    <property type="nucleotide sequence ID" value="XM_015847278.1"/>
</dbReference>
<dbReference type="GeneID" id="26970591"/>
<gene>
    <name evidence="2" type="ORF">PAAG_11677</name>
</gene>
<dbReference type="KEGG" id="pbl:PAAG_11677"/>
<organism evidence="2 3">
    <name type="scientific">Paracoccidioides lutzii (strain ATCC MYA-826 / Pb01)</name>
    <name type="common">Paracoccidioides brasiliensis</name>
    <dbReference type="NCBI Taxonomy" id="502779"/>
    <lineage>
        <taxon>Eukaryota</taxon>
        <taxon>Fungi</taxon>
        <taxon>Dikarya</taxon>
        <taxon>Ascomycota</taxon>
        <taxon>Pezizomycotina</taxon>
        <taxon>Eurotiomycetes</taxon>
        <taxon>Eurotiomycetidae</taxon>
        <taxon>Onygenales</taxon>
        <taxon>Ajellomycetaceae</taxon>
        <taxon>Paracoccidioides</taxon>
    </lineage>
</organism>
<dbReference type="VEuPathDB" id="FungiDB:PAAG_11677"/>
<proteinExistence type="predicted"/>
<dbReference type="Proteomes" id="UP000002059">
    <property type="component" value="Partially assembled WGS sequence"/>
</dbReference>
<dbReference type="EMBL" id="KN293999">
    <property type="protein sequence ID" value="KGQ01553.1"/>
    <property type="molecule type" value="Genomic_DNA"/>
</dbReference>
<protein>
    <submittedName>
        <fullName evidence="2">Uncharacterized protein</fullName>
    </submittedName>
</protein>
<accession>A0A0A2V230</accession>
<evidence type="ECO:0000313" key="3">
    <source>
        <dbReference type="Proteomes" id="UP000002059"/>
    </source>
</evidence>
<sequence length="124" mass="13872">MSLSFLPELFESQKNDLKNAGQHHRTNHRSETTNCGGYLNTKDLTHLARTCKSLLFSIDPCYETVKVVSKEAFSFDNIISIRSQASKCNISTISNEHRQEAKANKADGPHGHGAHKDVVRSDPY</sequence>
<keyword evidence="3" id="KW-1185">Reference proteome</keyword>
<feature type="region of interest" description="Disordered" evidence="1">
    <location>
        <begin position="97"/>
        <end position="124"/>
    </location>
</feature>
<dbReference type="AlphaFoldDB" id="A0A0A2V230"/>
<dbReference type="OrthoDB" id="4179498at2759"/>